<dbReference type="Gene3D" id="1.20.5.340">
    <property type="match status" value="1"/>
</dbReference>
<accession>A0ABS8HUI0</accession>
<proteinExistence type="predicted"/>
<protein>
    <submittedName>
        <fullName evidence="1">Uncharacterized protein</fullName>
    </submittedName>
</protein>
<dbReference type="EMBL" id="JAJHJB010000023">
    <property type="protein sequence ID" value="MCC5466821.1"/>
    <property type="molecule type" value="Genomic_DNA"/>
</dbReference>
<reference evidence="1" key="1">
    <citation type="submission" date="2021-11" db="EMBL/GenBank/DDBJ databases">
        <title>Description of a new species Pelosinus isolated from the bottom sediments of Lake Baikal.</title>
        <authorList>
            <person name="Zakharyuk A."/>
        </authorList>
    </citation>
    <scope>NUCLEOTIDE SEQUENCE</scope>
    <source>
        <strain evidence="1">Bkl1</strain>
    </source>
</reference>
<comment type="caution">
    <text evidence="1">The sequence shown here is derived from an EMBL/GenBank/DDBJ whole genome shotgun (WGS) entry which is preliminary data.</text>
</comment>
<gene>
    <name evidence="1" type="ORF">LMF89_15855</name>
</gene>
<evidence type="ECO:0000313" key="1">
    <source>
        <dbReference type="EMBL" id="MCC5466821.1"/>
    </source>
</evidence>
<organism evidence="1 2">
    <name type="scientific">Pelosinus baikalensis</name>
    <dbReference type="NCBI Taxonomy" id="2892015"/>
    <lineage>
        <taxon>Bacteria</taxon>
        <taxon>Bacillati</taxon>
        <taxon>Bacillota</taxon>
        <taxon>Negativicutes</taxon>
        <taxon>Selenomonadales</taxon>
        <taxon>Sporomusaceae</taxon>
        <taxon>Pelosinus</taxon>
    </lineage>
</organism>
<sequence>MEKILQQLLEGQLETTKELKRLSDGQNKLFDGQVKLFEGQAKLFEGQSQITQRLDTIENSLDNIDSRLAENARFISALSQDVARTATREDITTLSASIETLNTRLFKQETELTLLKTVR</sequence>
<evidence type="ECO:0000313" key="2">
    <source>
        <dbReference type="Proteomes" id="UP001165492"/>
    </source>
</evidence>
<dbReference type="RefSeq" id="WP_229535914.1">
    <property type="nucleotide sequence ID" value="NZ_JAJHJB010000023.1"/>
</dbReference>
<keyword evidence="2" id="KW-1185">Reference proteome</keyword>
<dbReference type="Proteomes" id="UP001165492">
    <property type="component" value="Unassembled WGS sequence"/>
</dbReference>
<name>A0ABS8HUI0_9FIRM</name>